<reference evidence="1 2" key="1">
    <citation type="submission" date="2015-07" db="EMBL/GenBank/DDBJ databases">
        <authorList>
            <consortium name="Pathogen Informatics"/>
        </authorList>
    </citation>
    <scope>NUCLEOTIDE SEQUENCE [LARGE SCALE GENOMIC DNA]</scope>
    <source>
        <strain evidence="1 2">A316</strain>
    </source>
</reference>
<evidence type="ECO:0000313" key="2">
    <source>
        <dbReference type="Proteomes" id="UP000041770"/>
    </source>
</evidence>
<dbReference type="Proteomes" id="UP000041770">
    <property type="component" value="Unassembled WGS sequence"/>
</dbReference>
<proteinExistence type="predicted"/>
<gene>
    <name evidence="1" type="ORF">ERS013200_04045</name>
</gene>
<evidence type="ECO:0000313" key="1">
    <source>
        <dbReference type="EMBL" id="CSD38744.1"/>
    </source>
</evidence>
<name>A0A656ANW5_VIBCL</name>
<dbReference type="AlphaFoldDB" id="A0A656ANW5"/>
<sequence length="63" mass="7382">MGLTLIAVEEHAWASVQLGYDNPLSTIDYEGTIFCHERNFAHVDFLFFNIFDSTCWRVFIKDH</sequence>
<organism evidence="1 2">
    <name type="scientific">Vibrio cholerae</name>
    <dbReference type="NCBI Taxonomy" id="666"/>
    <lineage>
        <taxon>Bacteria</taxon>
        <taxon>Pseudomonadati</taxon>
        <taxon>Pseudomonadota</taxon>
        <taxon>Gammaproteobacteria</taxon>
        <taxon>Vibrionales</taxon>
        <taxon>Vibrionaceae</taxon>
        <taxon>Vibrio</taxon>
    </lineage>
</organism>
<dbReference type="EMBL" id="CWQY01000062">
    <property type="protein sequence ID" value="CSD38744.1"/>
    <property type="molecule type" value="Genomic_DNA"/>
</dbReference>
<dbReference type="AntiFam" id="ANF00129">
    <property type="entry name" value="Shadow ORF (opposite rpoB)"/>
</dbReference>
<accession>A0A656ANW5</accession>
<protein>
    <submittedName>
        <fullName evidence="1">Uncharacterized protein</fullName>
    </submittedName>
</protein>